<keyword evidence="3" id="KW-1185">Reference proteome</keyword>
<reference evidence="3" key="1">
    <citation type="journal article" date="2016" name="Genome Biol. Evol.">
        <title>Comparative 'omics' of the Fusarium fujikuroi species complex highlights differences in genetic potential and metabolite synthesis.</title>
        <authorList>
            <person name="Niehaus E.-M."/>
            <person name="Muensterkoetter M."/>
            <person name="Proctor R.H."/>
            <person name="Brown D.W."/>
            <person name="Sharon A."/>
            <person name="Idan Y."/>
            <person name="Oren-Young L."/>
            <person name="Sieber C.M."/>
            <person name="Novak O."/>
            <person name="Pencik A."/>
            <person name="Tarkowska D."/>
            <person name="Hromadova K."/>
            <person name="Freeman S."/>
            <person name="Maymon M."/>
            <person name="Elazar M."/>
            <person name="Youssef S.A."/>
            <person name="El-Shabrawy E.S.M."/>
            <person name="Shalaby A.B.A."/>
            <person name="Houterman P."/>
            <person name="Brock N.L."/>
            <person name="Burkhardt I."/>
            <person name="Tsavkelova E.A."/>
            <person name="Dickschat J.S."/>
            <person name="Galuszka P."/>
            <person name="Gueldener U."/>
            <person name="Tudzynski B."/>
        </authorList>
    </citation>
    <scope>NUCLEOTIDE SEQUENCE [LARGE SCALE GENOMIC DNA]</scope>
    <source>
        <strain evidence="3">ET1</strain>
    </source>
</reference>
<dbReference type="VEuPathDB" id="FungiDB:FPRO_01822"/>
<proteinExistence type="predicted"/>
<sequence>MDQQGGIACSGKHTVEPTLYSSAALPHYQYPPLTSLGTVRILSLDPGQPESPLRGNLEEAHVNSLKDYEALSYVWADPGPSDRPHEIIICENNQDALLPLRGGSIFAALLQIRHPDQKRRVWADQCCINQDDLDERSNQVHSMGKIYENATRVLVWLGLDTNKEAESAFNLIHKLDEALSTDAQHSHVLISRNLERQIRQHDKVLQALTSRPWFKRGWVVQEIGTETPATMIWGNHSIDWNTLARVCQKLKGYHQLRSTLGITTSDISFLYRRFIPPDKTTHHANRYNFVYELQRSRHLQFTDQRDRVFAFLSHFSTRALLPLGCGPISIVADYTLSVEQTYVNIATRILRDRPEAACITLAAVQHPQNSLPSKCDDVNLGNIMKLPSWVPDWRWSEGIILAEPICPHRAHRNSTVKMDIIENESVLQIHGISIDTIEEYSRPMLSSDFYGKADLVEHLWQDICRKTRFNRVDKYLNGDSAFFALMQTLSNACVQATGHECKQYDSVPEQTWLQMAAKFVVETFGSFAVSDDITKQAEKIQDEKEHDKWSRWATSASDGRVFARSKKGYYVLGPSALEAGDVFCVLFGCKVPFCLRRAGERYLLVGECYVHGLMKGEAMDMLTGGEVEEQVFSLM</sequence>
<dbReference type="PANTHER" id="PTHR24148">
    <property type="entry name" value="ANKYRIN REPEAT DOMAIN-CONTAINING PROTEIN 39 HOMOLOG-RELATED"/>
    <property type="match status" value="1"/>
</dbReference>
<dbReference type="Pfam" id="PF26639">
    <property type="entry name" value="Het-6_barrel"/>
    <property type="match status" value="1"/>
</dbReference>
<evidence type="ECO:0000313" key="2">
    <source>
        <dbReference type="EMBL" id="CZR33258.1"/>
    </source>
</evidence>
<feature type="domain" description="Heterokaryon incompatibility" evidence="1">
    <location>
        <begin position="68"/>
        <end position="222"/>
    </location>
</feature>
<comment type="caution">
    <text evidence="2">The sequence shown here is derived from an EMBL/GenBank/DDBJ whole genome shotgun (WGS) entry which is preliminary data.</text>
</comment>
<organism evidence="2 3">
    <name type="scientific">Fusarium proliferatum (strain ET1)</name>
    <name type="common">Orchid endophyte fungus</name>
    <dbReference type="NCBI Taxonomy" id="1227346"/>
    <lineage>
        <taxon>Eukaryota</taxon>
        <taxon>Fungi</taxon>
        <taxon>Dikarya</taxon>
        <taxon>Ascomycota</taxon>
        <taxon>Pezizomycotina</taxon>
        <taxon>Sordariomycetes</taxon>
        <taxon>Hypocreomycetidae</taxon>
        <taxon>Hypocreales</taxon>
        <taxon>Nectriaceae</taxon>
        <taxon>Fusarium</taxon>
        <taxon>Fusarium fujikuroi species complex</taxon>
    </lineage>
</organism>
<name>A0A1L7UZF1_FUSPR</name>
<evidence type="ECO:0000259" key="1">
    <source>
        <dbReference type="Pfam" id="PF06985"/>
    </source>
</evidence>
<dbReference type="AlphaFoldDB" id="A0A1L7UZF1"/>
<dbReference type="Proteomes" id="UP000183971">
    <property type="component" value="Unassembled WGS sequence"/>
</dbReference>
<dbReference type="Pfam" id="PF06985">
    <property type="entry name" value="HET"/>
    <property type="match status" value="1"/>
</dbReference>
<gene>
    <name evidence="2" type="ORF">FPRO_01822</name>
</gene>
<dbReference type="InterPro" id="IPR052895">
    <property type="entry name" value="HetReg/Transcr_Mod"/>
</dbReference>
<dbReference type="PANTHER" id="PTHR24148:SF64">
    <property type="entry name" value="HETEROKARYON INCOMPATIBILITY DOMAIN-CONTAINING PROTEIN"/>
    <property type="match status" value="1"/>
</dbReference>
<dbReference type="InterPro" id="IPR010730">
    <property type="entry name" value="HET"/>
</dbReference>
<dbReference type="GeneID" id="42046709"/>
<accession>A0A1L7UZF1</accession>
<dbReference type="RefSeq" id="XP_031074651.1">
    <property type="nucleotide sequence ID" value="XM_031227206.1"/>
</dbReference>
<protein>
    <submittedName>
        <fullName evidence="2">Related to heterokaryon incompatibility protein het-6</fullName>
    </submittedName>
</protein>
<dbReference type="EMBL" id="FJOF01000001">
    <property type="protein sequence ID" value="CZR33258.1"/>
    <property type="molecule type" value="Genomic_DNA"/>
</dbReference>
<evidence type="ECO:0000313" key="3">
    <source>
        <dbReference type="Proteomes" id="UP000183971"/>
    </source>
</evidence>